<sequence>MKCKIISEFAQLGSLLGYFIGIDWIDCKISKVFSKKANMLGTESKEINLNRN</sequence>
<dbReference type="EMBL" id="JAGGJX010000004">
    <property type="protein sequence ID" value="MBP1855798.1"/>
    <property type="molecule type" value="Genomic_DNA"/>
</dbReference>
<protein>
    <submittedName>
        <fullName evidence="1">Uncharacterized protein</fullName>
    </submittedName>
</protein>
<keyword evidence="2" id="KW-1185">Reference proteome</keyword>
<comment type="caution">
    <text evidence="1">The sequence shown here is derived from an EMBL/GenBank/DDBJ whole genome shotgun (WGS) entry which is preliminary data.</text>
</comment>
<gene>
    <name evidence="1" type="ORF">J2Z43_002196</name>
</gene>
<name>A0ABS4ECY1_9FIRM</name>
<accession>A0ABS4ECY1</accession>
<reference evidence="1 2" key="1">
    <citation type="submission" date="2021-03" db="EMBL/GenBank/DDBJ databases">
        <title>Genomic Encyclopedia of Type Strains, Phase IV (KMG-IV): sequencing the most valuable type-strain genomes for metagenomic binning, comparative biology and taxonomic classification.</title>
        <authorList>
            <person name="Goeker M."/>
        </authorList>
    </citation>
    <scope>NUCLEOTIDE SEQUENCE [LARGE SCALE GENOMIC DNA]</scope>
    <source>
        <strain evidence="1 2">DSM 1289</strain>
    </source>
</reference>
<proteinExistence type="predicted"/>
<evidence type="ECO:0000313" key="2">
    <source>
        <dbReference type="Proteomes" id="UP000767291"/>
    </source>
</evidence>
<evidence type="ECO:0000313" key="1">
    <source>
        <dbReference type="EMBL" id="MBP1855798.1"/>
    </source>
</evidence>
<organism evidence="1 2">
    <name type="scientific">Metaclostridioides mangenotii</name>
    <dbReference type="NCBI Taxonomy" id="1540"/>
    <lineage>
        <taxon>Bacteria</taxon>
        <taxon>Bacillati</taxon>
        <taxon>Bacillota</taxon>
        <taxon>Clostridia</taxon>
        <taxon>Peptostreptococcales</taxon>
        <taxon>Peptostreptococcaceae</taxon>
        <taxon>Metaclostridioides</taxon>
    </lineage>
</organism>
<dbReference type="Proteomes" id="UP000767291">
    <property type="component" value="Unassembled WGS sequence"/>
</dbReference>
<dbReference type="RefSeq" id="WP_209457190.1">
    <property type="nucleotide sequence ID" value="NZ_BAAACS010000004.1"/>
</dbReference>